<organism evidence="1 2">
    <name type="scientific">Streptomyces roseolus</name>
    <dbReference type="NCBI Taxonomy" id="67358"/>
    <lineage>
        <taxon>Bacteria</taxon>
        <taxon>Bacillati</taxon>
        <taxon>Actinomycetota</taxon>
        <taxon>Actinomycetes</taxon>
        <taxon>Kitasatosporales</taxon>
        <taxon>Streptomycetaceae</taxon>
        <taxon>Streptomyces</taxon>
    </lineage>
</organism>
<gene>
    <name evidence="1" type="ORF">R2363_10900</name>
</gene>
<comment type="caution">
    <text evidence="1">The sequence shown here is derived from an EMBL/GenBank/DDBJ whole genome shotgun (WGS) entry which is preliminary data.</text>
</comment>
<feature type="non-terminal residue" evidence="1">
    <location>
        <position position="108"/>
    </location>
</feature>
<keyword evidence="2" id="KW-1185">Reference proteome</keyword>
<sequence length="108" mass="12557">RSFRFESDRVEKIDQTTLPVEVLIRPDIVRSSLRYLFYRDQNGFSNISSSESLNPWWQTEYGWVTFRFQPDKGLPLVGKNVYILGEFTGNQISDTSLMKFDGATGMYT</sequence>
<reference evidence="1 2" key="1">
    <citation type="submission" date="2023-10" db="EMBL/GenBank/DDBJ databases">
        <authorList>
            <person name="Wang X.X."/>
        </authorList>
    </citation>
    <scope>NUCLEOTIDE SEQUENCE [LARGE SCALE GENOMIC DNA]</scope>
    <source>
        <strain evidence="1 2">NBRC 12816</strain>
    </source>
</reference>
<protein>
    <submittedName>
        <fullName evidence="1">DUF5103 domain-containing protein</fullName>
    </submittedName>
</protein>
<feature type="non-terminal residue" evidence="1">
    <location>
        <position position="1"/>
    </location>
</feature>
<name>A0ABU4K4L0_9ACTN</name>
<evidence type="ECO:0000313" key="2">
    <source>
        <dbReference type="Proteomes" id="UP001278571"/>
    </source>
</evidence>
<accession>A0ABU4K4L0</accession>
<dbReference type="Proteomes" id="UP001278571">
    <property type="component" value="Unassembled WGS sequence"/>
</dbReference>
<dbReference type="RefSeq" id="WP_319009157.1">
    <property type="nucleotide sequence ID" value="NZ_JAWJZF010000333.1"/>
</dbReference>
<proteinExistence type="predicted"/>
<dbReference type="EMBL" id="JAWJZF010000333">
    <property type="protein sequence ID" value="MDX2292681.1"/>
    <property type="molecule type" value="Genomic_DNA"/>
</dbReference>
<evidence type="ECO:0000313" key="1">
    <source>
        <dbReference type="EMBL" id="MDX2292681.1"/>
    </source>
</evidence>